<dbReference type="EMBL" id="BONK01000001">
    <property type="protein sequence ID" value="GIG19344.1"/>
    <property type="molecule type" value="Genomic_DNA"/>
</dbReference>
<feature type="domain" description="VOC" evidence="1">
    <location>
        <begin position="3"/>
        <end position="122"/>
    </location>
</feature>
<dbReference type="InterPro" id="IPR004360">
    <property type="entry name" value="Glyas_Fos-R_dOase_dom"/>
</dbReference>
<dbReference type="Gene3D" id="3.10.180.10">
    <property type="entry name" value="2,3-Dihydroxybiphenyl 1,2-Dioxygenase, domain 1"/>
    <property type="match status" value="1"/>
</dbReference>
<dbReference type="SUPFAM" id="SSF54593">
    <property type="entry name" value="Glyoxalase/Bleomycin resistance protein/Dihydroxybiphenyl dioxygenase"/>
    <property type="match status" value="1"/>
</dbReference>
<sequence>MPVTLRLELFPADLDRTVDFWTRALGFTLERDERTAAVPYVALRRDAVLLGAARRDAVAPDALRRPPTGVEIVLDVDDLDAERARIVGAGFRLEADAADQPWGLRDLRLLDPDGHYVRVTAR</sequence>
<evidence type="ECO:0000313" key="2">
    <source>
        <dbReference type="EMBL" id="GIG19344.1"/>
    </source>
</evidence>
<dbReference type="InterPro" id="IPR037523">
    <property type="entry name" value="VOC_core"/>
</dbReference>
<proteinExistence type="predicted"/>
<comment type="caution">
    <text evidence="2">The sequence shown here is derived from an EMBL/GenBank/DDBJ whole genome shotgun (WGS) entry which is preliminary data.</text>
</comment>
<gene>
    <name evidence="2" type="ORF">Cch01nite_00680</name>
</gene>
<protein>
    <recommendedName>
        <fullName evidence="1">VOC domain-containing protein</fullName>
    </recommendedName>
</protein>
<dbReference type="Proteomes" id="UP000632740">
    <property type="component" value="Unassembled WGS sequence"/>
</dbReference>
<keyword evidence="3" id="KW-1185">Reference proteome</keyword>
<reference evidence="2" key="1">
    <citation type="submission" date="2021-01" db="EMBL/GenBank/DDBJ databases">
        <title>Whole genome shotgun sequence of Cellulomonas chitinilytica NBRC 110799.</title>
        <authorList>
            <person name="Komaki H."/>
            <person name="Tamura T."/>
        </authorList>
    </citation>
    <scope>NUCLEOTIDE SEQUENCE</scope>
    <source>
        <strain evidence="2">NBRC 110799</strain>
    </source>
</reference>
<dbReference type="Pfam" id="PF00903">
    <property type="entry name" value="Glyoxalase"/>
    <property type="match status" value="1"/>
</dbReference>
<dbReference type="InterPro" id="IPR029068">
    <property type="entry name" value="Glyas_Bleomycin-R_OHBP_Dase"/>
</dbReference>
<evidence type="ECO:0000259" key="1">
    <source>
        <dbReference type="PROSITE" id="PS51819"/>
    </source>
</evidence>
<organism evidence="2 3">
    <name type="scientific">Cellulomonas chitinilytica</name>
    <dbReference type="NCBI Taxonomy" id="398759"/>
    <lineage>
        <taxon>Bacteria</taxon>
        <taxon>Bacillati</taxon>
        <taxon>Actinomycetota</taxon>
        <taxon>Actinomycetes</taxon>
        <taxon>Micrococcales</taxon>
        <taxon>Cellulomonadaceae</taxon>
        <taxon>Cellulomonas</taxon>
    </lineage>
</organism>
<dbReference type="AlphaFoldDB" id="A0A919U0P1"/>
<evidence type="ECO:0000313" key="3">
    <source>
        <dbReference type="Proteomes" id="UP000632740"/>
    </source>
</evidence>
<accession>A0A919U0P1</accession>
<name>A0A919U0P1_9CELL</name>
<dbReference type="PROSITE" id="PS51819">
    <property type="entry name" value="VOC"/>
    <property type="match status" value="1"/>
</dbReference>
<dbReference type="RefSeq" id="WP_203747163.1">
    <property type="nucleotide sequence ID" value="NZ_BONK01000001.1"/>
</dbReference>